<reference evidence="1 2" key="1">
    <citation type="submission" date="2019-02" db="EMBL/GenBank/DDBJ databases">
        <title>Deep-cultivation of Planctomycetes and their phenomic and genomic characterization uncovers novel biology.</title>
        <authorList>
            <person name="Wiegand S."/>
            <person name="Jogler M."/>
            <person name="Boedeker C."/>
            <person name="Pinto D."/>
            <person name="Vollmers J."/>
            <person name="Rivas-Marin E."/>
            <person name="Kohn T."/>
            <person name="Peeters S.H."/>
            <person name="Heuer A."/>
            <person name="Rast P."/>
            <person name="Oberbeckmann S."/>
            <person name="Bunk B."/>
            <person name="Jeske O."/>
            <person name="Meyerdierks A."/>
            <person name="Storesund J.E."/>
            <person name="Kallscheuer N."/>
            <person name="Luecker S."/>
            <person name="Lage O.M."/>
            <person name="Pohl T."/>
            <person name="Merkel B.J."/>
            <person name="Hornburger P."/>
            <person name="Mueller R.-W."/>
            <person name="Bruemmer F."/>
            <person name="Labrenz M."/>
            <person name="Spormann A.M."/>
            <person name="Op den Camp H."/>
            <person name="Overmann J."/>
            <person name="Amann R."/>
            <person name="Jetten M.S.M."/>
            <person name="Mascher T."/>
            <person name="Medema M.H."/>
            <person name="Devos D.P."/>
            <person name="Kaster A.-K."/>
            <person name="Ovreas L."/>
            <person name="Rohde M."/>
            <person name="Galperin M.Y."/>
            <person name="Jogler C."/>
        </authorList>
    </citation>
    <scope>NUCLEOTIDE SEQUENCE [LARGE SCALE GENOMIC DNA]</scope>
    <source>
        <strain evidence="1 2">Pla110</strain>
    </source>
</reference>
<keyword evidence="2" id="KW-1185">Reference proteome</keyword>
<accession>A0A518CTE7</accession>
<dbReference type="AlphaFoldDB" id="A0A518CTE7"/>
<dbReference type="Proteomes" id="UP000317178">
    <property type="component" value="Chromosome"/>
</dbReference>
<gene>
    <name evidence="1" type="ORF">Pla110_42540</name>
</gene>
<dbReference type="EMBL" id="CP036281">
    <property type="protein sequence ID" value="QDU82496.1"/>
    <property type="molecule type" value="Genomic_DNA"/>
</dbReference>
<sequence>MTFKRSVVIAIVSIAIVCTAIFARHVWTQPAYSQSSTLGKNSKPQMKDTVQANIYADNWFILYINGELIAVDSIDFIPHNVISVDILPAYPMTIAVMAKDNADAKTGMEYANTNIGDAGFILKFGDGTVTNASWKAQVFSRGPIDHDSKNPRVENMPIPENWYAIDFNDSSWANAKEYTQAQVDPKDPFFEHDFKGAKFVWTDDIELDNTVVFRKFVAAPPDGKSRVDYSNLNNIIPDAPPRKQK</sequence>
<name>A0A518CTE7_9PLAN</name>
<dbReference type="KEGG" id="plon:Pla110_42540"/>
<proteinExistence type="predicted"/>
<dbReference type="Gene3D" id="2.60.120.260">
    <property type="entry name" value="Galactose-binding domain-like"/>
    <property type="match status" value="1"/>
</dbReference>
<dbReference type="RefSeq" id="WP_144998749.1">
    <property type="nucleotide sequence ID" value="NZ_CP036281.1"/>
</dbReference>
<dbReference type="OrthoDB" id="9797506at2"/>
<evidence type="ECO:0000313" key="2">
    <source>
        <dbReference type="Proteomes" id="UP000317178"/>
    </source>
</evidence>
<protein>
    <submittedName>
        <fullName evidence="1">Uncharacterized protein</fullName>
    </submittedName>
</protein>
<organism evidence="1 2">
    <name type="scientific">Polystyrenella longa</name>
    <dbReference type="NCBI Taxonomy" id="2528007"/>
    <lineage>
        <taxon>Bacteria</taxon>
        <taxon>Pseudomonadati</taxon>
        <taxon>Planctomycetota</taxon>
        <taxon>Planctomycetia</taxon>
        <taxon>Planctomycetales</taxon>
        <taxon>Planctomycetaceae</taxon>
        <taxon>Polystyrenella</taxon>
    </lineage>
</organism>
<evidence type="ECO:0000313" key="1">
    <source>
        <dbReference type="EMBL" id="QDU82496.1"/>
    </source>
</evidence>